<dbReference type="EMBL" id="WAGX01000005">
    <property type="protein sequence ID" value="KAB1437581.1"/>
    <property type="molecule type" value="Genomic_DNA"/>
</dbReference>
<evidence type="ECO:0000313" key="2">
    <source>
        <dbReference type="Proteomes" id="UP000461768"/>
    </source>
</evidence>
<gene>
    <name evidence="1" type="ORF">F7O84_08215</name>
</gene>
<evidence type="ECO:0000313" key="1">
    <source>
        <dbReference type="EMBL" id="KAB1437581.1"/>
    </source>
</evidence>
<comment type="caution">
    <text evidence="1">The sequence shown here is derived from an EMBL/GenBank/DDBJ whole genome shotgun (WGS) entry which is preliminary data.</text>
</comment>
<dbReference type="RefSeq" id="WP_151144080.1">
    <property type="nucleotide sequence ID" value="NZ_WAGX01000005.1"/>
</dbReference>
<reference evidence="1 2" key="2">
    <citation type="submission" date="2020-02" db="EMBL/GenBank/DDBJ databases">
        <title>Candidatus Galacturonibacter soehngenii shows hetero-acetogenic catabolism of galacturonic acid but lacks a canonical carbon monoxide dehydrogenase/acetyl-CoA synthase complex.</title>
        <authorList>
            <person name="Diender M."/>
            <person name="Stouten G.R."/>
            <person name="Petersen J.F."/>
            <person name="Nielsen P.H."/>
            <person name="Dueholm M.S."/>
            <person name="Pronk J.T."/>
            <person name="Van Loosdrecht M.C.M."/>
        </authorList>
    </citation>
    <scope>NUCLEOTIDE SEQUENCE [LARGE SCALE GENOMIC DNA]</scope>
    <source>
        <strain evidence="1">GalUA</strain>
    </source>
</reference>
<organism evidence="1 2">
    <name type="scientific">Candidatus Galacturonatibacter soehngenii</name>
    <dbReference type="NCBI Taxonomy" id="2307010"/>
    <lineage>
        <taxon>Bacteria</taxon>
        <taxon>Bacillati</taxon>
        <taxon>Bacillota</taxon>
        <taxon>Clostridia</taxon>
        <taxon>Lachnospirales</taxon>
        <taxon>Lachnospiraceae</taxon>
        <taxon>Candidatus Galacturonatibacter</taxon>
    </lineage>
</organism>
<proteinExistence type="predicted"/>
<dbReference type="Proteomes" id="UP000461768">
    <property type="component" value="Unassembled WGS sequence"/>
</dbReference>
<protein>
    <submittedName>
        <fullName evidence="1">Uncharacterized protein</fullName>
    </submittedName>
</protein>
<name>A0A7V7QJU5_9FIRM</name>
<keyword evidence="2" id="KW-1185">Reference proteome</keyword>
<sequence>MNDVVKAFIIESPTDDETAIISKIIKAYSSHGMFSVAIIAFNFGKMQGKRIERMRRKQVNPNDKN</sequence>
<accession>A0A7V7QJU5</accession>
<dbReference type="AlphaFoldDB" id="A0A7V7QJU5"/>
<reference evidence="1 2" key="1">
    <citation type="submission" date="2019-09" db="EMBL/GenBank/DDBJ databases">
        <authorList>
            <person name="Valk L.C."/>
        </authorList>
    </citation>
    <scope>NUCLEOTIDE SEQUENCE [LARGE SCALE GENOMIC DNA]</scope>
    <source>
        <strain evidence="1">GalUA</strain>
    </source>
</reference>